<dbReference type="AlphaFoldDB" id="A0A3E2BM61"/>
<name>A0A3E2BM61_9BACT</name>
<comment type="caution">
    <text evidence="1">The sequence shown here is derived from an EMBL/GenBank/DDBJ whole genome shotgun (WGS) entry which is preliminary data.</text>
</comment>
<gene>
    <name evidence="1" type="ORF">OP8BY_2247</name>
</gene>
<sequence length="65" mass="7438">MAWNQPETTRLASAKKFAPSIITSARKTSYEKIFICHPRRKLYLNGLRTGGLSPFSIARIIWTEL</sequence>
<organism evidence="1 2">
    <name type="scientific">Candidatus Saccharicenans subterraneus</name>
    <dbReference type="NCBI Taxonomy" id="2508984"/>
    <lineage>
        <taxon>Bacteria</taxon>
        <taxon>Candidatus Aminicenantota</taxon>
        <taxon>Candidatus Aminicenantia</taxon>
        <taxon>Candidatus Aminicenantales</taxon>
        <taxon>Candidatus Saccharicenantaceae</taxon>
        <taxon>Candidatus Saccharicenans</taxon>
    </lineage>
</organism>
<evidence type="ECO:0000313" key="2">
    <source>
        <dbReference type="Proteomes" id="UP000257323"/>
    </source>
</evidence>
<dbReference type="EMBL" id="QUAH01000006">
    <property type="protein sequence ID" value="RFT15849.1"/>
    <property type="molecule type" value="Genomic_DNA"/>
</dbReference>
<protein>
    <submittedName>
        <fullName evidence="1">Uncharacterized protein</fullName>
    </submittedName>
</protein>
<dbReference type="Proteomes" id="UP000257323">
    <property type="component" value="Unassembled WGS sequence"/>
</dbReference>
<reference evidence="1 2" key="1">
    <citation type="submission" date="2018-08" db="EMBL/GenBank/DDBJ databases">
        <title>Genome analysis of the thermophilic bacterium of the candidate phylum Aminicenantes from deep subsurface aquifer revealed its physiology and ecological role.</title>
        <authorList>
            <person name="Kadnikov V.V."/>
            <person name="Mardanov A.V."/>
            <person name="Beletsky A.V."/>
            <person name="Karnachuk O.V."/>
            <person name="Ravin N.V."/>
        </authorList>
    </citation>
    <scope>NUCLEOTIDE SEQUENCE [LARGE SCALE GENOMIC DNA]</scope>
    <source>
        <strain evidence="1">BY38</strain>
    </source>
</reference>
<proteinExistence type="predicted"/>
<evidence type="ECO:0000313" key="1">
    <source>
        <dbReference type="EMBL" id="RFT15849.1"/>
    </source>
</evidence>
<accession>A0A3E2BM61</accession>